<organism evidence="1 2">
    <name type="scientific">Pisolithus tinctorius Marx 270</name>
    <dbReference type="NCBI Taxonomy" id="870435"/>
    <lineage>
        <taxon>Eukaryota</taxon>
        <taxon>Fungi</taxon>
        <taxon>Dikarya</taxon>
        <taxon>Basidiomycota</taxon>
        <taxon>Agaricomycotina</taxon>
        <taxon>Agaricomycetes</taxon>
        <taxon>Agaricomycetidae</taxon>
        <taxon>Boletales</taxon>
        <taxon>Sclerodermatineae</taxon>
        <taxon>Pisolithaceae</taxon>
        <taxon>Pisolithus</taxon>
    </lineage>
</organism>
<reference evidence="1 2" key="1">
    <citation type="submission" date="2014-04" db="EMBL/GenBank/DDBJ databases">
        <authorList>
            <consortium name="DOE Joint Genome Institute"/>
            <person name="Kuo A."/>
            <person name="Kohler A."/>
            <person name="Costa M.D."/>
            <person name="Nagy L.G."/>
            <person name="Floudas D."/>
            <person name="Copeland A."/>
            <person name="Barry K.W."/>
            <person name="Cichocki N."/>
            <person name="Veneault-Fourrey C."/>
            <person name="LaButti K."/>
            <person name="Lindquist E.A."/>
            <person name="Lipzen A."/>
            <person name="Lundell T."/>
            <person name="Morin E."/>
            <person name="Murat C."/>
            <person name="Sun H."/>
            <person name="Tunlid A."/>
            <person name="Henrissat B."/>
            <person name="Grigoriev I.V."/>
            <person name="Hibbett D.S."/>
            <person name="Martin F."/>
            <person name="Nordberg H.P."/>
            <person name="Cantor M.N."/>
            <person name="Hua S.X."/>
        </authorList>
    </citation>
    <scope>NUCLEOTIDE SEQUENCE [LARGE SCALE GENOMIC DNA]</scope>
    <source>
        <strain evidence="1 2">Marx 270</strain>
    </source>
</reference>
<accession>A0A0C3JBA1</accession>
<dbReference type="Proteomes" id="UP000054217">
    <property type="component" value="Unassembled WGS sequence"/>
</dbReference>
<gene>
    <name evidence="1" type="ORF">M404DRAFT_998959</name>
</gene>
<protein>
    <submittedName>
        <fullName evidence="1">Uncharacterized protein</fullName>
    </submittedName>
</protein>
<sequence>MGMFNTSSHDTRSQVCRILHIYHVHVCCWRSLPFLWCLTFNYPHGGVLVTAPIFTFPRLLMHAGQALDG</sequence>
<proteinExistence type="predicted"/>
<evidence type="ECO:0000313" key="1">
    <source>
        <dbReference type="EMBL" id="KIO06328.1"/>
    </source>
</evidence>
<name>A0A0C3JBA1_PISTI</name>
<keyword evidence="2" id="KW-1185">Reference proteome</keyword>
<reference evidence="2" key="2">
    <citation type="submission" date="2015-01" db="EMBL/GenBank/DDBJ databases">
        <title>Evolutionary Origins and Diversification of the Mycorrhizal Mutualists.</title>
        <authorList>
            <consortium name="DOE Joint Genome Institute"/>
            <consortium name="Mycorrhizal Genomics Consortium"/>
            <person name="Kohler A."/>
            <person name="Kuo A."/>
            <person name="Nagy L.G."/>
            <person name="Floudas D."/>
            <person name="Copeland A."/>
            <person name="Barry K.W."/>
            <person name="Cichocki N."/>
            <person name="Veneault-Fourrey C."/>
            <person name="LaButti K."/>
            <person name="Lindquist E.A."/>
            <person name="Lipzen A."/>
            <person name="Lundell T."/>
            <person name="Morin E."/>
            <person name="Murat C."/>
            <person name="Riley R."/>
            <person name="Ohm R."/>
            <person name="Sun H."/>
            <person name="Tunlid A."/>
            <person name="Henrissat B."/>
            <person name="Grigoriev I.V."/>
            <person name="Hibbett D.S."/>
            <person name="Martin F."/>
        </authorList>
    </citation>
    <scope>NUCLEOTIDE SEQUENCE [LARGE SCALE GENOMIC DNA]</scope>
    <source>
        <strain evidence="2">Marx 270</strain>
    </source>
</reference>
<dbReference type="InParanoid" id="A0A0C3JBA1"/>
<dbReference type="AlphaFoldDB" id="A0A0C3JBA1"/>
<dbReference type="EMBL" id="KN831963">
    <property type="protein sequence ID" value="KIO06328.1"/>
    <property type="molecule type" value="Genomic_DNA"/>
</dbReference>
<evidence type="ECO:0000313" key="2">
    <source>
        <dbReference type="Proteomes" id="UP000054217"/>
    </source>
</evidence>
<feature type="non-terminal residue" evidence="1">
    <location>
        <position position="69"/>
    </location>
</feature>
<dbReference type="HOGENOM" id="CLU_2782908_0_0_1"/>